<keyword evidence="3" id="KW-0443">Lipid metabolism</keyword>
<evidence type="ECO:0000259" key="5">
    <source>
        <dbReference type="Pfam" id="PF19890"/>
    </source>
</evidence>
<evidence type="ECO:0000256" key="3">
    <source>
        <dbReference type="ARBA" id="ARBA00023098"/>
    </source>
</evidence>
<keyword evidence="2" id="KW-0442">Lipid degradation</keyword>
<sequence length="288" mass="33104">MEISQKIGLCCEGGGQRVVHTCGILDYFLEKDLHFPYVIGVSAGASNTLSYVSQQIGRNWKVDIQYIKDSRFLSLKNFVKMRSIFGWDFIFRELPNNLIPFDYDQYFNSSSEHVIGVTNAKTASIEYFYKSNHSSEEIMNITAASCSLPLITPFRYINDTPYLDGGVSDPIPVQKAFEDGCTKCVVILTQPQGYRKEPFKHLKLIKKMFKGYDQLQNLMISRHKMYNDTLDLLDTMESEGKVFILRPEMLLDVGRTTKNTEKLVKLFNQGYSLAKDIYNDLVKWVNED</sequence>
<evidence type="ECO:0000256" key="2">
    <source>
        <dbReference type="ARBA" id="ARBA00022963"/>
    </source>
</evidence>
<proteinExistence type="predicted"/>
<dbReference type="Gene3D" id="3.40.1090.10">
    <property type="entry name" value="Cytosolic phospholipase A2 catalytic domain"/>
    <property type="match status" value="1"/>
</dbReference>
<name>A0ABY6HTE6_9ARCH</name>
<evidence type="ECO:0000256" key="1">
    <source>
        <dbReference type="ARBA" id="ARBA00022801"/>
    </source>
</evidence>
<feature type="domain" description="PNPLA" evidence="4">
    <location>
        <begin position="9"/>
        <end position="176"/>
    </location>
</feature>
<feature type="domain" description="DUF6363" evidence="5">
    <location>
        <begin position="212"/>
        <end position="285"/>
    </location>
</feature>
<dbReference type="InterPro" id="IPR037483">
    <property type="entry name" value="YjjU-like"/>
</dbReference>
<keyword evidence="1" id="KW-0378">Hydrolase</keyword>
<dbReference type="InterPro" id="IPR016035">
    <property type="entry name" value="Acyl_Trfase/lysoPLipase"/>
</dbReference>
<accession>A0ABY6HTE6</accession>
<dbReference type="InterPro" id="IPR002641">
    <property type="entry name" value="PNPLA_dom"/>
</dbReference>
<dbReference type="Pfam" id="PF19890">
    <property type="entry name" value="DUF6363"/>
    <property type="match status" value="1"/>
</dbReference>
<evidence type="ECO:0008006" key="8">
    <source>
        <dbReference type="Google" id="ProtNLM"/>
    </source>
</evidence>
<keyword evidence="7" id="KW-1185">Reference proteome</keyword>
<organism evidence="6 7">
    <name type="scientific">Candidatus Lokiarchaeum ossiferum</name>
    <dbReference type="NCBI Taxonomy" id="2951803"/>
    <lineage>
        <taxon>Archaea</taxon>
        <taxon>Promethearchaeati</taxon>
        <taxon>Promethearchaeota</taxon>
        <taxon>Promethearchaeia</taxon>
        <taxon>Promethearchaeales</taxon>
        <taxon>Promethearchaeaceae</taxon>
        <taxon>Candidatus Lokiarchaeum</taxon>
    </lineage>
</organism>
<dbReference type="CDD" id="cd07208">
    <property type="entry name" value="Pat_hypo_Ecoli_yjju_like"/>
    <property type="match status" value="1"/>
</dbReference>
<protein>
    <recommendedName>
        <fullName evidence="8">Patatin family protein</fullName>
    </recommendedName>
</protein>
<reference evidence="6" key="1">
    <citation type="submission" date="2022-09" db="EMBL/GenBank/DDBJ databases">
        <title>Actin cytoskeleton and complex cell architecture in an #Asgard archaeon.</title>
        <authorList>
            <person name="Ponce Toledo R.I."/>
            <person name="Schleper C."/>
            <person name="Rodrigues Oliveira T."/>
            <person name="Wollweber F."/>
            <person name="Xu J."/>
            <person name="Rittmann S."/>
            <person name="Klingl A."/>
            <person name="Pilhofer M."/>
        </authorList>
    </citation>
    <scope>NUCLEOTIDE SEQUENCE</scope>
    <source>
        <strain evidence="6">B-35</strain>
    </source>
</reference>
<dbReference type="Proteomes" id="UP001208689">
    <property type="component" value="Chromosome"/>
</dbReference>
<dbReference type="InterPro" id="IPR045943">
    <property type="entry name" value="DUF6363"/>
</dbReference>
<gene>
    <name evidence="6" type="ORF">NEF87_002985</name>
</gene>
<evidence type="ECO:0000259" key="4">
    <source>
        <dbReference type="Pfam" id="PF01734"/>
    </source>
</evidence>
<dbReference type="SUPFAM" id="SSF52151">
    <property type="entry name" value="FabD/lysophospholipase-like"/>
    <property type="match status" value="1"/>
</dbReference>
<evidence type="ECO:0000313" key="7">
    <source>
        <dbReference type="Proteomes" id="UP001208689"/>
    </source>
</evidence>
<evidence type="ECO:0000313" key="6">
    <source>
        <dbReference type="EMBL" id="UYP46700.1"/>
    </source>
</evidence>
<dbReference type="EMBL" id="CP104013">
    <property type="protein sequence ID" value="UYP46700.1"/>
    <property type="molecule type" value="Genomic_DNA"/>
</dbReference>
<dbReference type="PANTHER" id="PTHR14226">
    <property type="entry name" value="NEUROPATHY TARGET ESTERASE/SWISS CHEESE D.MELANOGASTER"/>
    <property type="match status" value="1"/>
</dbReference>
<dbReference type="Pfam" id="PF01734">
    <property type="entry name" value="Patatin"/>
    <property type="match status" value="1"/>
</dbReference>
<dbReference type="InterPro" id="IPR050301">
    <property type="entry name" value="NTE"/>
</dbReference>
<dbReference type="PANTHER" id="PTHR14226:SF25">
    <property type="entry name" value="PHOSPHOESTERASE"/>
    <property type="match status" value="1"/>
</dbReference>